<evidence type="ECO:0000313" key="2">
    <source>
        <dbReference type="EMBL" id="SCW24102.1"/>
    </source>
</evidence>
<dbReference type="SUPFAM" id="SSF53271">
    <property type="entry name" value="PRTase-like"/>
    <property type="match status" value="1"/>
</dbReference>
<proteinExistence type="predicted"/>
<dbReference type="RefSeq" id="YP_009312988.1">
    <property type="nucleotide sequence ID" value="NC_031654.1"/>
</dbReference>
<accession>A0A1G4NRF9</accession>
<geneLocation type="chloroplast" evidence="1"/>
<keyword evidence="1" id="KW-0150">Chloroplast</keyword>
<gene>
    <name evidence="1" type="primary">upp</name>
    <name evidence="1" type="ORF">BQ776_236</name>
    <name evidence="2" type="ORF">J0165_236</name>
</gene>
<reference evidence="2" key="3">
    <citation type="submission" date="2016-10" db="EMBL/GenBank/DDBJ databases">
        <authorList>
            <person name="de Groot N.N."/>
        </authorList>
    </citation>
    <scope>NUCLEOTIDE SEQUENCE</scope>
    <source>
        <strain evidence="2">J.0165</strain>
    </source>
</reference>
<dbReference type="GeneID" id="30001633"/>
<dbReference type="AlphaFoldDB" id="A0A1G4NRF9"/>
<dbReference type="EMBL" id="LT622876">
    <property type="protein sequence ID" value="SCW24102.1"/>
    <property type="molecule type" value="Genomic_DNA"/>
</dbReference>
<name>A0A1G4NRF9_9FLOR</name>
<dbReference type="InterPro" id="IPR029057">
    <property type="entry name" value="PRTase-like"/>
</dbReference>
<organism evidence="1">
    <name type="scientific">Helminthora furcellata</name>
    <dbReference type="NCBI Taxonomy" id="1884666"/>
    <lineage>
        <taxon>Eukaryota</taxon>
        <taxon>Rhodophyta</taxon>
        <taxon>Florideophyceae</taxon>
        <taxon>Nemaliophycidae</taxon>
        <taxon>Nemaliales</taxon>
        <taxon>Liagoraceae</taxon>
        <taxon>Helminthora</taxon>
    </lineage>
</organism>
<protein>
    <submittedName>
        <fullName evidence="1">Uracil phosphoribosyltransferase</fullName>
    </submittedName>
</protein>
<evidence type="ECO:0000313" key="1">
    <source>
        <dbReference type="EMBL" id="SCW21242.1"/>
    </source>
</evidence>
<sequence>MPINIYAVKHPLIFTWINHLIHNKPQQGDTYELIYKIHLTLIYEACRKTIQHYNLYIKYIDHINQIWLIKNNKIHIFCTDNISTAISKDILYIIPKTTIHNINLQEKNNNWSISHENNFSHQITANSQIVIIEEELLANRINSILNYINAKDLINTTIQICCTHCDSTELDKLGQQYSQLDVYTAYITNTLSEKQMIRR</sequence>
<dbReference type="Gene3D" id="3.40.50.2020">
    <property type="match status" value="1"/>
</dbReference>
<dbReference type="GO" id="GO:0016757">
    <property type="term" value="F:glycosyltransferase activity"/>
    <property type="evidence" value="ECO:0007669"/>
    <property type="project" value="UniProtKB-KW"/>
</dbReference>
<keyword evidence="1" id="KW-0934">Plastid</keyword>
<reference evidence="1" key="2">
    <citation type="submission" date="2016-10" db="EMBL/GenBank/DDBJ databases">
        <title>Chloroplast genomes as a tool to resolve red algal phylogenies: a case study in the Nemaliales.</title>
        <authorList>
            <person name="Costa J.F."/>
            <person name="Lin S.M."/>
            <person name="Macaya E.C."/>
            <person name="Fernandez-Garcia C."/>
            <person name="Verbruggen H."/>
        </authorList>
    </citation>
    <scope>NUCLEOTIDE SEQUENCE</scope>
    <source>
        <strain evidence="1">J.0165</strain>
    </source>
</reference>
<keyword evidence="1" id="KW-0328">Glycosyltransferase</keyword>
<reference evidence="1" key="1">
    <citation type="submission" date="2016-08" db="EMBL/GenBank/DDBJ databases">
        <authorList>
            <person name="Seilhamer J.J."/>
        </authorList>
    </citation>
    <scope>NUCLEOTIDE SEQUENCE</scope>
    <source>
        <strain evidence="1">J.0165</strain>
    </source>
</reference>
<dbReference type="EMBL" id="LT622862">
    <property type="protein sequence ID" value="SCW21242.1"/>
    <property type="molecule type" value="Genomic_DNA"/>
</dbReference>
<keyword evidence="1" id="KW-0808">Transferase</keyword>